<dbReference type="GO" id="GO:0030119">
    <property type="term" value="C:AP-type membrane coat adaptor complex"/>
    <property type="evidence" value="ECO:0007669"/>
    <property type="project" value="InterPro"/>
</dbReference>
<reference evidence="3" key="1">
    <citation type="submission" date="2025-08" db="UniProtKB">
        <authorList>
            <consortium name="RefSeq"/>
        </authorList>
    </citation>
    <scope>IDENTIFICATION</scope>
    <source>
        <tissue evidence="3">Sperm</tissue>
    </source>
</reference>
<dbReference type="CTD" id="55317"/>
<keyword evidence="1" id="KW-0812">Transmembrane</keyword>
<protein>
    <submittedName>
        <fullName evidence="3">AP-5 complex subunit sigma-1</fullName>
    </submittedName>
</protein>
<keyword evidence="1" id="KW-1133">Transmembrane helix</keyword>
<keyword evidence="2" id="KW-1185">Reference proteome</keyword>
<dbReference type="Proteomes" id="UP001318040">
    <property type="component" value="Chromosome 9"/>
</dbReference>
<dbReference type="Pfam" id="PF15001">
    <property type="entry name" value="AP-5_subunit_s1"/>
    <property type="match status" value="2"/>
</dbReference>
<feature type="transmembrane region" description="Helical" evidence="1">
    <location>
        <begin position="12"/>
        <end position="31"/>
    </location>
</feature>
<proteinExistence type="predicted"/>
<dbReference type="GO" id="GO:0005764">
    <property type="term" value="C:lysosome"/>
    <property type="evidence" value="ECO:0007669"/>
    <property type="project" value="TreeGrafter"/>
</dbReference>
<gene>
    <name evidence="3" type="primary">AP5S1</name>
</gene>
<dbReference type="KEGG" id="pmrn:116940562"/>
<dbReference type="GO" id="GO:0000724">
    <property type="term" value="P:double-strand break repair via homologous recombination"/>
    <property type="evidence" value="ECO:0007669"/>
    <property type="project" value="InterPro"/>
</dbReference>
<sequence length="248" mass="25776">MTPEVRQARARVVFARLSTIAMVYAVLIHTVSSAGPCRVLYSQVFAAEKLQDDGCEGERLRLLRKERMAAVARQVQAAFQPCSASAQPTAAVAFPGAEPTAAQEAAVSASLEVGALRLPAGDPCDSELTALWLPLPGGGGGGGAGAAAASPPPPAAVAASALALTLLCEEHDNTTLAESTLRHVRRALLERLLPPVAPAAALGCEALLQADRVDAVLAALLPFGQLLFLNHQFVQSVERELSAYVNVK</sequence>
<dbReference type="AlphaFoldDB" id="A0AAJ7SX63"/>
<dbReference type="PANTHER" id="PTHR16120:SF0">
    <property type="entry name" value="AP-5 COMPLEX SUBUNIT SIGMA-1"/>
    <property type="match status" value="1"/>
</dbReference>
<evidence type="ECO:0000313" key="2">
    <source>
        <dbReference type="Proteomes" id="UP001318040"/>
    </source>
</evidence>
<organism evidence="2 3">
    <name type="scientific">Petromyzon marinus</name>
    <name type="common">Sea lamprey</name>
    <dbReference type="NCBI Taxonomy" id="7757"/>
    <lineage>
        <taxon>Eukaryota</taxon>
        <taxon>Metazoa</taxon>
        <taxon>Chordata</taxon>
        <taxon>Craniata</taxon>
        <taxon>Vertebrata</taxon>
        <taxon>Cyclostomata</taxon>
        <taxon>Hyperoartia</taxon>
        <taxon>Petromyzontiformes</taxon>
        <taxon>Petromyzontidae</taxon>
        <taxon>Petromyzon</taxon>
    </lineage>
</organism>
<name>A0AAJ7SX63_PETMA</name>
<dbReference type="GO" id="GO:0005770">
    <property type="term" value="C:late endosome"/>
    <property type="evidence" value="ECO:0007669"/>
    <property type="project" value="TreeGrafter"/>
</dbReference>
<accession>A0AAJ7SX63</accession>
<dbReference type="RefSeq" id="XP_032806415.1">
    <property type="nucleotide sequence ID" value="XM_032950524.1"/>
</dbReference>
<dbReference type="PANTHER" id="PTHR16120">
    <property type="entry name" value="AP-5 COMPLEX SUBUNIT SIGMA-1"/>
    <property type="match status" value="1"/>
</dbReference>
<evidence type="ECO:0000313" key="3">
    <source>
        <dbReference type="RefSeq" id="XP_032806415.1"/>
    </source>
</evidence>
<keyword evidence="1" id="KW-0472">Membrane</keyword>
<dbReference type="InterPro" id="IPR029392">
    <property type="entry name" value="AP-5_subunit_s1"/>
</dbReference>
<dbReference type="GO" id="GO:0016197">
    <property type="term" value="P:endosomal transport"/>
    <property type="evidence" value="ECO:0007669"/>
    <property type="project" value="InterPro"/>
</dbReference>
<dbReference type="GO" id="GO:0005829">
    <property type="term" value="C:cytosol"/>
    <property type="evidence" value="ECO:0007669"/>
    <property type="project" value="TreeGrafter"/>
</dbReference>
<evidence type="ECO:0000256" key="1">
    <source>
        <dbReference type="SAM" id="Phobius"/>
    </source>
</evidence>